<proteinExistence type="predicted"/>
<name>A0A151QPR4_CAJCA</name>
<organism evidence="1 2">
    <name type="scientific">Cajanus cajan</name>
    <name type="common">Pigeon pea</name>
    <name type="synonym">Cajanus indicus</name>
    <dbReference type="NCBI Taxonomy" id="3821"/>
    <lineage>
        <taxon>Eukaryota</taxon>
        <taxon>Viridiplantae</taxon>
        <taxon>Streptophyta</taxon>
        <taxon>Embryophyta</taxon>
        <taxon>Tracheophyta</taxon>
        <taxon>Spermatophyta</taxon>
        <taxon>Magnoliopsida</taxon>
        <taxon>eudicotyledons</taxon>
        <taxon>Gunneridae</taxon>
        <taxon>Pentapetalae</taxon>
        <taxon>rosids</taxon>
        <taxon>fabids</taxon>
        <taxon>Fabales</taxon>
        <taxon>Fabaceae</taxon>
        <taxon>Papilionoideae</taxon>
        <taxon>50 kb inversion clade</taxon>
        <taxon>NPAAA clade</taxon>
        <taxon>indigoferoid/millettioid clade</taxon>
        <taxon>Phaseoleae</taxon>
        <taxon>Cajanus</taxon>
    </lineage>
</organism>
<dbReference type="Pfam" id="PF14223">
    <property type="entry name" value="Retrotran_gag_2"/>
    <property type="match status" value="1"/>
</dbReference>
<evidence type="ECO:0000313" key="2">
    <source>
        <dbReference type="Proteomes" id="UP000075243"/>
    </source>
</evidence>
<dbReference type="EMBL" id="KQ485357">
    <property type="protein sequence ID" value="KYP32297.1"/>
    <property type="molecule type" value="Genomic_DNA"/>
</dbReference>
<protein>
    <recommendedName>
        <fullName evidence="3">UBN2 domain-containing protein</fullName>
    </recommendedName>
</protein>
<evidence type="ECO:0008006" key="3">
    <source>
        <dbReference type="Google" id="ProtNLM"/>
    </source>
</evidence>
<dbReference type="Gramene" id="C.cajan_45509.t">
    <property type="protein sequence ID" value="C.cajan_45509.t.cds1"/>
    <property type="gene ID" value="C.cajan_45509"/>
</dbReference>
<keyword evidence="2" id="KW-1185">Reference proteome</keyword>
<reference evidence="1" key="1">
    <citation type="journal article" date="2012" name="Nat. Biotechnol.">
        <title>Draft genome sequence of pigeonpea (Cajanus cajan), an orphan legume crop of resource-poor farmers.</title>
        <authorList>
            <person name="Varshney R.K."/>
            <person name="Chen W."/>
            <person name="Li Y."/>
            <person name="Bharti A.K."/>
            <person name="Saxena R.K."/>
            <person name="Schlueter J.A."/>
            <person name="Donoghue M.T."/>
            <person name="Azam S."/>
            <person name="Fan G."/>
            <person name="Whaley A.M."/>
            <person name="Farmer A.D."/>
            <person name="Sheridan J."/>
            <person name="Iwata A."/>
            <person name="Tuteja R."/>
            <person name="Penmetsa R.V."/>
            <person name="Wu W."/>
            <person name="Upadhyaya H.D."/>
            <person name="Yang S.P."/>
            <person name="Shah T."/>
            <person name="Saxena K.B."/>
            <person name="Michael T."/>
            <person name="McCombie W.R."/>
            <person name="Yang B."/>
            <person name="Zhang G."/>
            <person name="Yang H."/>
            <person name="Wang J."/>
            <person name="Spillane C."/>
            <person name="Cook D.R."/>
            <person name="May G.D."/>
            <person name="Xu X."/>
            <person name="Jackson S.A."/>
        </authorList>
    </citation>
    <scope>NUCLEOTIDE SEQUENCE [LARGE SCALE GENOMIC DNA]</scope>
</reference>
<sequence>KFLESETIKECANKLLSIAKRVRFLNFKFSNSQIIEKILGTFPKRYKATITSLENNKDLPNLTTTEHVNLLQA</sequence>
<dbReference type="STRING" id="3821.A0A151QPR4"/>
<accession>A0A151QPR4</accession>
<dbReference type="Proteomes" id="UP000075243">
    <property type="component" value="Unassembled WGS sequence"/>
</dbReference>
<dbReference type="AlphaFoldDB" id="A0A151QPR4"/>
<feature type="non-terminal residue" evidence="1">
    <location>
        <position position="1"/>
    </location>
</feature>
<evidence type="ECO:0000313" key="1">
    <source>
        <dbReference type="EMBL" id="KYP32297.1"/>
    </source>
</evidence>
<gene>
    <name evidence="1" type="ORF">KK1_047059</name>
</gene>